<keyword evidence="4 10" id="KW-1134">Transmembrane beta strand</keyword>
<sequence>MTRTIRFEAKLLAFALAAVGSPGFVFAQSTEAETAATELDNIEVTAKYRYANGYQPVAADVVGSGNIPLSDIPRSVNVVTAAVLEDRRPGSLDEALQTVSGVRQANTLAGTLDAVVKRGFGDNRDNSILRNGMQMSQTHLFSPTAERVEVLKGPASVLYGVQDPGGVVNVVTKQPQFKPAYAFSTEIGNHTSRQFGLDVTGPIGDTGLAYRLIADYRQSDYWRNFGEKRQTTLAPSLKWVGDGTTLSASYEYLDYTVPFDRGTFIDSTPGSANYGKPLNIPAERRLDEPFSEQQGKNHLFQFTADHYFNDNWKMRFNYGLTYHTYDDWKARIANTAAGINTVTGRVLRRIDGTQDARLRVHNLSLGLNGNVQWGSVRHKLSFGIEAMHNDRLLGQIYQGNAAGNNRPINMYDPVYGSITPQPGVNTIDGQGNNTRQTEELKTASLYVNDAAYFGEKWIVSGGLRLDYYDQYAGRANRAGVFKANTDNHGWNLSPQIGAVYRISPQWSTYASYATSFRPQVSIGSEIPGDAKPERGRAFEVGAKYAGDGLSAAVAAFHILKENVRYTTTVGGETEVRFAGKARSYGLEAEIGGQITDRLGVNANYAYTHTRALEAEPGVEGLPLNNTPRNQFGLYLTYDFGRLAGGNLRGGLGGKFNGSWYIGNTQGGLWKIPSAATADAFLSYDTQLGGSRLNLRLNGKNLTNRLYYTSTVGSSAHFPMIAIGNPREISLSAKLEF</sequence>
<dbReference type="SUPFAM" id="SSF56935">
    <property type="entry name" value="Porins"/>
    <property type="match status" value="1"/>
</dbReference>
<dbReference type="Pfam" id="PF07715">
    <property type="entry name" value="Plug"/>
    <property type="match status" value="1"/>
</dbReference>
<dbReference type="NCBIfam" id="TIGR01783">
    <property type="entry name" value="TonB-siderophor"/>
    <property type="match status" value="1"/>
</dbReference>
<feature type="domain" description="TonB-dependent receptor plug" evidence="14">
    <location>
        <begin position="69"/>
        <end position="167"/>
    </location>
</feature>
<evidence type="ECO:0000313" key="16">
    <source>
        <dbReference type="Proteomes" id="UP000514752"/>
    </source>
</evidence>
<reference evidence="15 16" key="1">
    <citation type="submission" date="2020-07" db="EMBL/GenBank/DDBJ databases">
        <title>Genomic diversity of species in the Neisseriaceae family.</title>
        <authorList>
            <person name="Vincent A.T."/>
            <person name="Bernet E."/>
            <person name="Veyrier F.J."/>
        </authorList>
    </citation>
    <scope>NUCLEOTIDE SEQUENCE [LARGE SCALE GENOMIC DNA]</scope>
    <source>
        <strain evidence="15 16">DSM 22244</strain>
    </source>
</reference>
<dbReference type="InterPro" id="IPR039426">
    <property type="entry name" value="TonB-dep_rcpt-like"/>
</dbReference>
<evidence type="ECO:0000256" key="6">
    <source>
        <dbReference type="ARBA" id="ARBA00023077"/>
    </source>
</evidence>
<feature type="signal peptide" evidence="12">
    <location>
        <begin position="1"/>
        <end position="27"/>
    </location>
</feature>
<dbReference type="PANTHER" id="PTHR32552">
    <property type="entry name" value="FERRICHROME IRON RECEPTOR-RELATED"/>
    <property type="match status" value="1"/>
</dbReference>
<proteinExistence type="inferred from homology"/>
<evidence type="ECO:0000256" key="7">
    <source>
        <dbReference type="ARBA" id="ARBA00023136"/>
    </source>
</evidence>
<comment type="similarity">
    <text evidence="2 10 11">Belongs to the TonB-dependent receptor family.</text>
</comment>
<evidence type="ECO:0000256" key="11">
    <source>
        <dbReference type="RuleBase" id="RU003357"/>
    </source>
</evidence>
<keyword evidence="5 10" id="KW-0812">Transmembrane</keyword>
<comment type="subcellular location">
    <subcellularLocation>
        <location evidence="1 10">Cell outer membrane</location>
        <topology evidence="1 10">Multi-pass membrane protein</topology>
    </subcellularLocation>
</comment>
<gene>
    <name evidence="15" type="ORF">H3L94_03135</name>
</gene>
<evidence type="ECO:0000313" key="15">
    <source>
        <dbReference type="EMBL" id="QMT41046.1"/>
    </source>
</evidence>
<dbReference type="InterPro" id="IPR000531">
    <property type="entry name" value="Beta-barrel_TonB"/>
</dbReference>
<keyword evidence="3 10" id="KW-0813">Transport</keyword>
<keyword evidence="8 15" id="KW-0675">Receptor</keyword>
<evidence type="ECO:0000256" key="8">
    <source>
        <dbReference type="ARBA" id="ARBA00023170"/>
    </source>
</evidence>
<dbReference type="GO" id="GO:0038023">
    <property type="term" value="F:signaling receptor activity"/>
    <property type="evidence" value="ECO:0007669"/>
    <property type="project" value="InterPro"/>
</dbReference>
<keyword evidence="12" id="KW-0732">Signal</keyword>
<dbReference type="Pfam" id="PF00593">
    <property type="entry name" value="TonB_dep_Rec_b-barrel"/>
    <property type="match status" value="1"/>
</dbReference>
<dbReference type="InterPro" id="IPR036942">
    <property type="entry name" value="Beta-barrel_TonB_sf"/>
</dbReference>
<dbReference type="PANTHER" id="PTHR32552:SF85">
    <property type="entry name" value="BLL7968 PROTEIN"/>
    <property type="match status" value="1"/>
</dbReference>
<feature type="chain" id="PRO_5027619088" evidence="12">
    <location>
        <begin position="28"/>
        <end position="736"/>
    </location>
</feature>
<dbReference type="GO" id="GO:0015344">
    <property type="term" value="F:siderophore uptake transmembrane transporter activity"/>
    <property type="evidence" value="ECO:0007669"/>
    <property type="project" value="TreeGrafter"/>
</dbReference>
<dbReference type="GO" id="GO:0009279">
    <property type="term" value="C:cell outer membrane"/>
    <property type="evidence" value="ECO:0007669"/>
    <property type="project" value="UniProtKB-SubCell"/>
</dbReference>
<keyword evidence="9 10" id="KW-0998">Cell outer membrane</keyword>
<evidence type="ECO:0000256" key="5">
    <source>
        <dbReference type="ARBA" id="ARBA00022692"/>
    </source>
</evidence>
<dbReference type="GO" id="GO:0015891">
    <property type="term" value="P:siderophore transport"/>
    <property type="evidence" value="ECO:0007669"/>
    <property type="project" value="InterPro"/>
</dbReference>
<dbReference type="EMBL" id="CP059567">
    <property type="protein sequence ID" value="QMT41046.1"/>
    <property type="molecule type" value="Genomic_DNA"/>
</dbReference>
<protein>
    <submittedName>
        <fullName evidence="15">TonB-dependent siderophore receptor</fullName>
    </submittedName>
</protein>
<dbReference type="Gene3D" id="2.170.130.10">
    <property type="entry name" value="TonB-dependent receptor, plug domain"/>
    <property type="match status" value="1"/>
</dbReference>
<evidence type="ECO:0000256" key="2">
    <source>
        <dbReference type="ARBA" id="ARBA00009810"/>
    </source>
</evidence>
<evidence type="ECO:0000259" key="14">
    <source>
        <dbReference type="Pfam" id="PF07715"/>
    </source>
</evidence>
<evidence type="ECO:0000259" key="13">
    <source>
        <dbReference type="Pfam" id="PF00593"/>
    </source>
</evidence>
<organism evidence="15 16">
    <name type="scientific">Neisseria shayeganii</name>
    <dbReference type="NCBI Taxonomy" id="607712"/>
    <lineage>
        <taxon>Bacteria</taxon>
        <taxon>Pseudomonadati</taxon>
        <taxon>Pseudomonadota</taxon>
        <taxon>Betaproteobacteria</taxon>
        <taxon>Neisseriales</taxon>
        <taxon>Neisseriaceae</taxon>
        <taxon>Neisseria</taxon>
    </lineage>
</organism>
<evidence type="ECO:0000256" key="1">
    <source>
        <dbReference type="ARBA" id="ARBA00004571"/>
    </source>
</evidence>
<keyword evidence="7 10" id="KW-0472">Membrane</keyword>
<dbReference type="CDD" id="cd01347">
    <property type="entry name" value="ligand_gated_channel"/>
    <property type="match status" value="1"/>
</dbReference>
<accession>A0A7D7S5S1</accession>
<dbReference type="AlphaFoldDB" id="A0A7D7S5S1"/>
<evidence type="ECO:0000256" key="9">
    <source>
        <dbReference type="ARBA" id="ARBA00023237"/>
    </source>
</evidence>
<dbReference type="InterPro" id="IPR037066">
    <property type="entry name" value="Plug_dom_sf"/>
</dbReference>
<dbReference type="KEGG" id="nsg:H3L94_03135"/>
<keyword evidence="6 11" id="KW-0798">TonB box</keyword>
<evidence type="ECO:0000256" key="3">
    <source>
        <dbReference type="ARBA" id="ARBA00022448"/>
    </source>
</evidence>
<evidence type="ECO:0000256" key="12">
    <source>
        <dbReference type="SAM" id="SignalP"/>
    </source>
</evidence>
<dbReference type="Gene3D" id="2.40.170.20">
    <property type="entry name" value="TonB-dependent receptor, beta-barrel domain"/>
    <property type="match status" value="1"/>
</dbReference>
<feature type="domain" description="TonB-dependent receptor-like beta-barrel" evidence="13">
    <location>
        <begin position="238"/>
        <end position="701"/>
    </location>
</feature>
<evidence type="ECO:0000256" key="10">
    <source>
        <dbReference type="PROSITE-ProRule" id="PRU01360"/>
    </source>
</evidence>
<name>A0A7D7S5S1_9NEIS</name>
<dbReference type="InterPro" id="IPR010105">
    <property type="entry name" value="TonB_sidphr_rcpt"/>
</dbReference>
<dbReference type="PROSITE" id="PS52016">
    <property type="entry name" value="TONB_DEPENDENT_REC_3"/>
    <property type="match status" value="1"/>
</dbReference>
<dbReference type="Proteomes" id="UP000514752">
    <property type="component" value="Chromosome"/>
</dbReference>
<dbReference type="InterPro" id="IPR012910">
    <property type="entry name" value="Plug_dom"/>
</dbReference>
<evidence type="ECO:0000256" key="4">
    <source>
        <dbReference type="ARBA" id="ARBA00022452"/>
    </source>
</evidence>